<proteinExistence type="inferred from homology"/>
<comment type="caution">
    <text evidence="6">The sequence shown here is derived from an EMBL/GenBank/DDBJ whole genome shotgun (WGS) entry which is preliminary data.</text>
</comment>
<name>A0ABR0YZ70_HUSHU</name>
<comment type="similarity">
    <text evidence="1">Belongs to the H-rev107 family.</text>
</comment>
<feature type="domain" description="LRAT" evidence="5">
    <location>
        <begin position="1"/>
        <end position="71"/>
    </location>
</feature>
<evidence type="ECO:0000313" key="6">
    <source>
        <dbReference type="EMBL" id="KAK6477887.1"/>
    </source>
</evidence>
<protein>
    <submittedName>
        <fullName evidence="6">Phospholipase A and acyltransferase 1-like</fullName>
    </submittedName>
</protein>
<evidence type="ECO:0000256" key="1">
    <source>
        <dbReference type="ARBA" id="ARBA00007824"/>
    </source>
</evidence>
<keyword evidence="2" id="KW-0808">Transferase</keyword>
<dbReference type="InterPro" id="IPR051496">
    <property type="entry name" value="H-rev107_PLA/AT"/>
</dbReference>
<dbReference type="PROSITE" id="PS51934">
    <property type="entry name" value="LRAT"/>
    <property type="match status" value="1"/>
</dbReference>
<dbReference type="PANTHER" id="PTHR13943:SF31">
    <property type="entry name" value="PHOSPHOLIPASE A AND ACYLTRANSFERASE 3"/>
    <property type="match status" value="1"/>
</dbReference>
<dbReference type="PANTHER" id="PTHR13943">
    <property type="entry name" value="HRAS-LIKE SUPPRESSOR - RELATED"/>
    <property type="match status" value="1"/>
</dbReference>
<dbReference type="InterPro" id="IPR007053">
    <property type="entry name" value="LRAT_dom"/>
</dbReference>
<evidence type="ECO:0000256" key="4">
    <source>
        <dbReference type="ARBA" id="ARBA00023098"/>
    </source>
</evidence>
<keyword evidence="3" id="KW-0378">Hydrolase</keyword>
<dbReference type="EMBL" id="JAHFZB010000020">
    <property type="protein sequence ID" value="KAK6477887.1"/>
    <property type="molecule type" value="Genomic_DNA"/>
</dbReference>
<reference evidence="6 7" key="1">
    <citation type="submission" date="2021-05" db="EMBL/GenBank/DDBJ databases">
        <authorList>
            <person name="Zahm M."/>
            <person name="Klopp C."/>
            <person name="Cabau C."/>
            <person name="Kuhl H."/>
            <person name="Suciu R."/>
            <person name="Ciorpac M."/>
            <person name="Holostenco D."/>
            <person name="Gessner J."/>
            <person name="Wuertz S."/>
            <person name="Hohne C."/>
            <person name="Stock M."/>
            <person name="Gislard M."/>
            <person name="Lluch J."/>
            <person name="Milhes M."/>
            <person name="Lampietro C."/>
            <person name="Lopez Roques C."/>
            <person name="Donnadieu C."/>
            <person name="Du K."/>
            <person name="Schartl M."/>
            <person name="Guiguen Y."/>
        </authorList>
    </citation>
    <scope>NUCLEOTIDE SEQUENCE [LARGE SCALE GENOMIC DNA]</scope>
    <source>
        <strain evidence="6">Hh-F2</strain>
        <tissue evidence="6">Blood</tissue>
    </source>
</reference>
<keyword evidence="7" id="KW-1185">Reference proteome</keyword>
<evidence type="ECO:0000256" key="2">
    <source>
        <dbReference type="ARBA" id="ARBA00022679"/>
    </source>
</evidence>
<dbReference type="Gene3D" id="3.90.1720.10">
    <property type="entry name" value="endopeptidase domain like (from Nostoc punctiforme)"/>
    <property type="match status" value="1"/>
</dbReference>
<dbReference type="Pfam" id="PF04970">
    <property type="entry name" value="LRAT"/>
    <property type="match status" value="1"/>
</dbReference>
<gene>
    <name evidence="6" type="ORF">HHUSO_G21538</name>
</gene>
<feature type="non-terminal residue" evidence="6">
    <location>
        <position position="1"/>
    </location>
</feature>
<dbReference type="Proteomes" id="UP001369086">
    <property type="component" value="Unassembled WGS sequence"/>
</dbReference>
<evidence type="ECO:0000259" key="5">
    <source>
        <dbReference type="PROSITE" id="PS51934"/>
    </source>
</evidence>
<evidence type="ECO:0000256" key="3">
    <source>
        <dbReference type="ARBA" id="ARBA00022801"/>
    </source>
</evidence>
<evidence type="ECO:0000313" key="7">
    <source>
        <dbReference type="Proteomes" id="UP001369086"/>
    </source>
</evidence>
<organism evidence="6 7">
    <name type="scientific">Huso huso</name>
    <name type="common">Beluga</name>
    <name type="synonym">Acipenser huso</name>
    <dbReference type="NCBI Taxonomy" id="61971"/>
    <lineage>
        <taxon>Eukaryota</taxon>
        <taxon>Metazoa</taxon>
        <taxon>Chordata</taxon>
        <taxon>Craniata</taxon>
        <taxon>Vertebrata</taxon>
        <taxon>Euteleostomi</taxon>
        <taxon>Actinopterygii</taxon>
        <taxon>Chondrostei</taxon>
        <taxon>Acipenseriformes</taxon>
        <taxon>Acipenseridae</taxon>
        <taxon>Huso</taxon>
    </lineage>
</organism>
<sequence length="149" mass="16292">GYIWQDRLIEYVPDGKFYVNNELHGKRPRPVDQIIQDAEANAWKKYTYNLEKMNCEHFATRLRYGTAICTQVITNNILFLQVDKLKTAVAAGAVGAAVGASGVPVAPVVAGSLISRALSWFWYSSSSSSSSSNQQYFVFAGKESGGSSS</sequence>
<accession>A0ABR0YZ70</accession>
<keyword evidence="4" id="KW-0443">Lipid metabolism</keyword>